<dbReference type="EMBL" id="KZ819603">
    <property type="protein sequence ID" value="PWN35465.1"/>
    <property type="molecule type" value="Genomic_DNA"/>
</dbReference>
<dbReference type="GO" id="GO:0005789">
    <property type="term" value="C:endoplasmic reticulum membrane"/>
    <property type="evidence" value="ECO:0007669"/>
    <property type="project" value="TreeGrafter"/>
</dbReference>
<dbReference type="GO" id="GO:0004622">
    <property type="term" value="F:phosphatidylcholine lysophospholipase activity"/>
    <property type="evidence" value="ECO:0007669"/>
    <property type="project" value="TreeGrafter"/>
</dbReference>
<dbReference type="OrthoDB" id="446723at2759"/>
<dbReference type="GO" id="GO:0047372">
    <property type="term" value="F:monoacylglycerol lipase activity"/>
    <property type="evidence" value="ECO:0007669"/>
    <property type="project" value="TreeGrafter"/>
</dbReference>
<gene>
    <name evidence="3" type="ORF">FA14DRAFT_178835</name>
</gene>
<dbReference type="SUPFAM" id="SSF53474">
    <property type="entry name" value="alpha/beta-Hydrolases"/>
    <property type="match status" value="1"/>
</dbReference>
<evidence type="ECO:0000313" key="4">
    <source>
        <dbReference type="Proteomes" id="UP000245771"/>
    </source>
</evidence>
<evidence type="ECO:0000259" key="2">
    <source>
        <dbReference type="Pfam" id="PF12146"/>
    </source>
</evidence>
<keyword evidence="1" id="KW-0472">Membrane</keyword>
<dbReference type="GO" id="GO:0052651">
    <property type="term" value="P:monoacylglycerol catabolic process"/>
    <property type="evidence" value="ECO:0007669"/>
    <property type="project" value="TreeGrafter"/>
</dbReference>
<evidence type="ECO:0000256" key="1">
    <source>
        <dbReference type="SAM" id="Phobius"/>
    </source>
</evidence>
<dbReference type="GO" id="GO:0006660">
    <property type="term" value="P:phosphatidylserine catabolic process"/>
    <property type="evidence" value="ECO:0007669"/>
    <property type="project" value="TreeGrafter"/>
</dbReference>
<keyword evidence="3" id="KW-0378">Hydrolase</keyword>
<dbReference type="Gene3D" id="3.40.50.1820">
    <property type="entry name" value="alpha/beta hydrolase"/>
    <property type="match status" value="1"/>
</dbReference>
<feature type="domain" description="Serine aminopeptidase S33" evidence="2">
    <location>
        <begin position="106"/>
        <end position="341"/>
    </location>
</feature>
<organism evidence="3 4">
    <name type="scientific">Meira miltonrushii</name>
    <dbReference type="NCBI Taxonomy" id="1280837"/>
    <lineage>
        <taxon>Eukaryota</taxon>
        <taxon>Fungi</taxon>
        <taxon>Dikarya</taxon>
        <taxon>Basidiomycota</taxon>
        <taxon>Ustilaginomycotina</taxon>
        <taxon>Exobasidiomycetes</taxon>
        <taxon>Exobasidiales</taxon>
        <taxon>Brachybasidiaceae</taxon>
        <taxon>Meira</taxon>
    </lineage>
</organism>
<proteinExistence type="predicted"/>
<dbReference type="GeneID" id="37022657"/>
<keyword evidence="1" id="KW-1133">Transmembrane helix</keyword>
<dbReference type="PANTHER" id="PTHR12277:SF194">
    <property type="entry name" value="FI04476P"/>
    <property type="match status" value="1"/>
</dbReference>
<dbReference type="PANTHER" id="PTHR12277">
    <property type="entry name" value="ALPHA/BETA HYDROLASE DOMAIN-CONTAINING PROTEIN"/>
    <property type="match status" value="1"/>
</dbReference>
<dbReference type="Pfam" id="PF12146">
    <property type="entry name" value="Hydrolase_4"/>
    <property type="match status" value="1"/>
</dbReference>
<dbReference type="InterPro" id="IPR029058">
    <property type="entry name" value="AB_hydrolase_fold"/>
</dbReference>
<keyword evidence="1" id="KW-0812">Transmembrane</keyword>
<dbReference type="InParanoid" id="A0A316VIY4"/>
<evidence type="ECO:0000313" key="3">
    <source>
        <dbReference type="EMBL" id="PWN35465.1"/>
    </source>
</evidence>
<dbReference type="Proteomes" id="UP000245771">
    <property type="component" value="Unassembled WGS sequence"/>
</dbReference>
<dbReference type="RefSeq" id="XP_025355767.1">
    <property type="nucleotide sequence ID" value="XM_025500876.1"/>
</dbReference>
<protein>
    <submittedName>
        <fullName evidence="3">Alpha/beta-hydrolase</fullName>
    </submittedName>
</protein>
<name>A0A316VIY4_9BASI</name>
<dbReference type="InterPro" id="IPR022742">
    <property type="entry name" value="Hydrolase_4"/>
</dbReference>
<reference evidence="3 4" key="1">
    <citation type="journal article" date="2018" name="Mol. Biol. Evol.">
        <title>Broad Genomic Sampling Reveals a Smut Pathogenic Ancestry of the Fungal Clade Ustilaginomycotina.</title>
        <authorList>
            <person name="Kijpornyongpan T."/>
            <person name="Mondo S.J."/>
            <person name="Barry K."/>
            <person name="Sandor L."/>
            <person name="Lee J."/>
            <person name="Lipzen A."/>
            <person name="Pangilinan J."/>
            <person name="LaButti K."/>
            <person name="Hainaut M."/>
            <person name="Henrissat B."/>
            <person name="Grigoriev I.V."/>
            <person name="Spatafora J.W."/>
            <person name="Aime M.C."/>
        </authorList>
    </citation>
    <scope>NUCLEOTIDE SEQUENCE [LARGE SCALE GENOMIC DNA]</scope>
    <source>
        <strain evidence="3 4">MCA 3882</strain>
    </source>
</reference>
<sequence length="434" mass="47718">MANSANLAGLAAIPIGILSLYALFLALILHPTFQAHNVFLHGINIPFHYDLTKPDRIKGIQKGKARNFNVESVDGIRIAGWHIVPDHAKIPQDEHTFDQSLCDSPVVLYFHGNAMNRAAPVRIQAYKHFTALGMNVVAIDYRGFGDSQGKPTEEGLLRDARATYRWVIERQSSCTPSPSSEPLAGQILLSGQSLGTGVASRLTLDLVEAGHASPATLLLAPYISIRQLLSSYRIGGIVPLFWPLGISKALSAVADKYLYTRFESDKALYIATRGGINKLNEEEKKAYGDLQYLLPKDQLKKELGIQDAQETDQQARVVIAHADNDSIIPHSHGRGLFDRIHDALSVDFNEHSTESQKHAEEREEELAQQIQIEEQEWGSMLTVSPKIGQANRLTLIKSRKGGHNGVPIHALEYFIKLATQSEPAKAAGTGGMQT</sequence>
<dbReference type="AlphaFoldDB" id="A0A316VIY4"/>
<dbReference type="STRING" id="1280837.A0A316VIY4"/>
<accession>A0A316VIY4</accession>
<keyword evidence="4" id="KW-1185">Reference proteome</keyword>
<feature type="transmembrane region" description="Helical" evidence="1">
    <location>
        <begin position="7"/>
        <end position="29"/>
    </location>
</feature>